<evidence type="ECO:0000256" key="1">
    <source>
        <dbReference type="ARBA" id="ARBA00022723"/>
    </source>
</evidence>
<gene>
    <name evidence="6" type="ORF">GUITHDRAFT_77035</name>
</gene>
<dbReference type="SUPFAM" id="SSF57903">
    <property type="entry name" value="FYVE/PHD zinc finger"/>
    <property type="match status" value="1"/>
</dbReference>
<accession>L1IQV2</accession>
<dbReference type="InterPro" id="IPR013083">
    <property type="entry name" value="Znf_RING/FYVE/PHD"/>
</dbReference>
<keyword evidence="3" id="KW-0862">Zinc</keyword>
<evidence type="ECO:0000256" key="3">
    <source>
        <dbReference type="ARBA" id="ARBA00022833"/>
    </source>
</evidence>
<dbReference type="RefSeq" id="XP_005825641.1">
    <property type="nucleotide sequence ID" value="XM_005825584.1"/>
</dbReference>
<dbReference type="EnsemblProtists" id="EKX38661">
    <property type="protein sequence ID" value="EKX38661"/>
    <property type="gene ID" value="GUITHDRAFT_77035"/>
</dbReference>
<dbReference type="AlphaFoldDB" id="L1IQV2"/>
<name>L1IQV2_GUITC</name>
<sequence>MKGPPGETSTNADKPVPCRVVGKEVSASETTEETEETEDVGSLAHCRVCNDGGDDESMLLCDVCDNGFHIYCLSPPLAAIPEGEWHCSECSKNMPDWARFKVNDR</sequence>
<keyword evidence="8" id="KW-1185">Reference proteome</keyword>
<evidence type="ECO:0000259" key="5">
    <source>
        <dbReference type="PROSITE" id="PS50016"/>
    </source>
</evidence>
<dbReference type="STRING" id="905079.L1IQV2"/>
<dbReference type="HOGENOM" id="CLU_2241773_0_0_1"/>
<dbReference type="Proteomes" id="UP000011087">
    <property type="component" value="Unassembled WGS sequence"/>
</dbReference>
<protein>
    <recommendedName>
        <fullName evidence="5">PHD-type domain-containing protein</fullName>
    </recommendedName>
</protein>
<dbReference type="PROSITE" id="PS50016">
    <property type="entry name" value="ZF_PHD_2"/>
    <property type="match status" value="1"/>
</dbReference>
<dbReference type="GeneID" id="17295423"/>
<dbReference type="InterPro" id="IPR011011">
    <property type="entry name" value="Znf_FYVE_PHD"/>
</dbReference>
<reference evidence="8" key="2">
    <citation type="submission" date="2012-11" db="EMBL/GenBank/DDBJ databases">
        <authorList>
            <person name="Kuo A."/>
            <person name="Curtis B.A."/>
            <person name="Tanifuji G."/>
            <person name="Burki F."/>
            <person name="Gruber A."/>
            <person name="Irimia M."/>
            <person name="Maruyama S."/>
            <person name="Arias M.C."/>
            <person name="Ball S.G."/>
            <person name="Gile G.H."/>
            <person name="Hirakawa Y."/>
            <person name="Hopkins J.F."/>
            <person name="Rensing S.A."/>
            <person name="Schmutz J."/>
            <person name="Symeonidi A."/>
            <person name="Elias M."/>
            <person name="Eveleigh R.J."/>
            <person name="Herman E.K."/>
            <person name="Klute M.J."/>
            <person name="Nakayama T."/>
            <person name="Obornik M."/>
            <person name="Reyes-Prieto A."/>
            <person name="Armbrust E.V."/>
            <person name="Aves S.J."/>
            <person name="Beiko R.G."/>
            <person name="Coutinho P."/>
            <person name="Dacks J.B."/>
            <person name="Durnford D.G."/>
            <person name="Fast N.M."/>
            <person name="Green B.R."/>
            <person name="Grisdale C."/>
            <person name="Hempe F."/>
            <person name="Henrissat B."/>
            <person name="Hoppner M.P."/>
            <person name="Ishida K.-I."/>
            <person name="Kim E."/>
            <person name="Koreny L."/>
            <person name="Kroth P.G."/>
            <person name="Liu Y."/>
            <person name="Malik S.-B."/>
            <person name="Maier U.G."/>
            <person name="McRose D."/>
            <person name="Mock T."/>
            <person name="Neilson J.A."/>
            <person name="Onodera N.T."/>
            <person name="Poole A.M."/>
            <person name="Pritham E.J."/>
            <person name="Richards T.A."/>
            <person name="Rocap G."/>
            <person name="Roy S.W."/>
            <person name="Sarai C."/>
            <person name="Schaack S."/>
            <person name="Shirato S."/>
            <person name="Slamovits C.H."/>
            <person name="Spencer D.F."/>
            <person name="Suzuki S."/>
            <person name="Worden A.Z."/>
            <person name="Zauner S."/>
            <person name="Barry K."/>
            <person name="Bell C."/>
            <person name="Bharti A.K."/>
            <person name="Crow J.A."/>
            <person name="Grimwood J."/>
            <person name="Kramer R."/>
            <person name="Lindquist E."/>
            <person name="Lucas S."/>
            <person name="Salamov A."/>
            <person name="McFadden G.I."/>
            <person name="Lane C.E."/>
            <person name="Keeling P.J."/>
            <person name="Gray M.W."/>
            <person name="Grigoriev I.V."/>
            <person name="Archibald J.M."/>
        </authorList>
    </citation>
    <scope>NUCLEOTIDE SEQUENCE</scope>
    <source>
        <strain evidence="8">CCMP2712</strain>
    </source>
</reference>
<keyword evidence="2 4" id="KW-0863">Zinc-finger</keyword>
<dbReference type="InterPro" id="IPR001965">
    <property type="entry name" value="Znf_PHD"/>
</dbReference>
<organism evidence="6">
    <name type="scientific">Guillardia theta (strain CCMP2712)</name>
    <name type="common">Cryptophyte</name>
    <dbReference type="NCBI Taxonomy" id="905079"/>
    <lineage>
        <taxon>Eukaryota</taxon>
        <taxon>Cryptophyceae</taxon>
        <taxon>Pyrenomonadales</taxon>
        <taxon>Geminigeraceae</taxon>
        <taxon>Guillardia</taxon>
    </lineage>
</organism>
<keyword evidence="1" id="KW-0479">Metal-binding</keyword>
<feature type="domain" description="PHD-type" evidence="5">
    <location>
        <begin position="43"/>
        <end position="93"/>
    </location>
</feature>
<evidence type="ECO:0000256" key="4">
    <source>
        <dbReference type="PROSITE-ProRule" id="PRU00146"/>
    </source>
</evidence>
<dbReference type="Gene3D" id="3.30.40.10">
    <property type="entry name" value="Zinc/RING finger domain, C3HC4 (zinc finger)"/>
    <property type="match status" value="1"/>
</dbReference>
<evidence type="ECO:0000313" key="6">
    <source>
        <dbReference type="EMBL" id="EKX38661.1"/>
    </source>
</evidence>
<reference evidence="6 8" key="1">
    <citation type="journal article" date="2012" name="Nature">
        <title>Algal genomes reveal evolutionary mosaicism and the fate of nucleomorphs.</title>
        <authorList>
            <consortium name="DOE Joint Genome Institute"/>
            <person name="Curtis B.A."/>
            <person name="Tanifuji G."/>
            <person name="Burki F."/>
            <person name="Gruber A."/>
            <person name="Irimia M."/>
            <person name="Maruyama S."/>
            <person name="Arias M.C."/>
            <person name="Ball S.G."/>
            <person name="Gile G.H."/>
            <person name="Hirakawa Y."/>
            <person name="Hopkins J.F."/>
            <person name="Kuo A."/>
            <person name="Rensing S.A."/>
            <person name="Schmutz J."/>
            <person name="Symeonidi A."/>
            <person name="Elias M."/>
            <person name="Eveleigh R.J."/>
            <person name="Herman E.K."/>
            <person name="Klute M.J."/>
            <person name="Nakayama T."/>
            <person name="Obornik M."/>
            <person name="Reyes-Prieto A."/>
            <person name="Armbrust E.V."/>
            <person name="Aves S.J."/>
            <person name="Beiko R.G."/>
            <person name="Coutinho P."/>
            <person name="Dacks J.B."/>
            <person name="Durnford D.G."/>
            <person name="Fast N.M."/>
            <person name="Green B.R."/>
            <person name="Grisdale C.J."/>
            <person name="Hempel F."/>
            <person name="Henrissat B."/>
            <person name="Hoppner M.P."/>
            <person name="Ishida K."/>
            <person name="Kim E."/>
            <person name="Koreny L."/>
            <person name="Kroth P.G."/>
            <person name="Liu Y."/>
            <person name="Malik S.B."/>
            <person name="Maier U.G."/>
            <person name="McRose D."/>
            <person name="Mock T."/>
            <person name="Neilson J.A."/>
            <person name="Onodera N.T."/>
            <person name="Poole A.M."/>
            <person name="Pritham E.J."/>
            <person name="Richards T.A."/>
            <person name="Rocap G."/>
            <person name="Roy S.W."/>
            <person name="Sarai C."/>
            <person name="Schaack S."/>
            <person name="Shirato S."/>
            <person name="Slamovits C.H."/>
            <person name="Spencer D.F."/>
            <person name="Suzuki S."/>
            <person name="Worden A.Z."/>
            <person name="Zauner S."/>
            <person name="Barry K."/>
            <person name="Bell C."/>
            <person name="Bharti A.K."/>
            <person name="Crow J.A."/>
            <person name="Grimwood J."/>
            <person name="Kramer R."/>
            <person name="Lindquist E."/>
            <person name="Lucas S."/>
            <person name="Salamov A."/>
            <person name="McFadden G.I."/>
            <person name="Lane C.E."/>
            <person name="Keeling P.J."/>
            <person name="Gray M.W."/>
            <person name="Grigoriev I.V."/>
            <person name="Archibald J.M."/>
        </authorList>
    </citation>
    <scope>NUCLEOTIDE SEQUENCE</scope>
    <source>
        <strain evidence="6 8">CCMP2712</strain>
    </source>
</reference>
<evidence type="ECO:0000313" key="7">
    <source>
        <dbReference type="EnsemblProtists" id="EKX38661"/>
    </source>
</evidence>
<dbReference type="EMBL" id="JH993046">
    <property type="protein sequence ID" value="EKX38661.1"/>
    <property type="molecule type" value="Genomic_DNA"/>
</dbReference>
<proteinExistence type="predicted"/>
<dbReference type="PANTHER" id="PTHR47162">
    <property type="entry name" value="OS02G0192300 PROTEIN"/>
    <property type="match status" value="1"/>
</dbReference>
<dbReference type="PROSITE" id="PS01359">
    <property type="entry name" value="ZF_PHD_1"/>
    <property type="match status" value="1"/>
</dbReference>
<reference evidence="7" key="3">
    <citation type="submission" date="2015-06" db="UniProtKB">
        <authorList>
            <consortium name="EnsemblProtists"/>
        </authorList>
    </citation>
    <scope>IDENTIFICATION</scope>
</reference>
<dbReference type="InterPro" id="IPR019787">
    <property type="entry name" value="Znf_PHD-finger"/>
</dbReference>
<dbReference type="InterPro" id="IPR019786">
    <property type="entry name" value="Zinc_finger_PHD-type_CS"/>
</dbReference>
<evidence type="ECO:0000256" key="2">
    <source>
        <dbReference type="ARBA" id="ARBA00022771"/>
    </source>
</evidence>
<dbReference type="PaxDb" id="55529-EKX38661"/>
<dbReference type="PANTHER" id="PTHR47162:SF9">
    <property type="entry name" value="PHD FINGER PROTEIN EHD3-LIKE"/>
    <property type="match status" value="1"/>
</dbReference>
<dbReference type="OrthoDB" id="787137at2759"/>
<dbReference type="Pfam" id="PF00628">
    <property type="entry name" value="PHD"/>
    <property type="match status" value="1"/>
</dbReference>
<dbReference type="OMA" id="RIRNCNC"/>
<dbReference type="eggNOG" id="KOG1245">
    <property type="taxonomic scope" value="Eukaryota"/>
</dbReference>
<dbReference type="GO" id="GO:0008270">
    <property type="term" value="F:zinc ion binding"/>
    <property type="evidence" value="ECO:0007669"/>
    <property type="project" value="UniProtKB-KW"/>
</dbReference>
<evidence type="ECO:0000313" key="8">
    <source>
        <dbReference type="Proteomes" id="UP000011087"/>
    </source>
</evidence>
<dbReference type="SMART" id="SM00249">
    <property type="entry name" value="PHD"/>
    <property type="match status" value="1"/>
</dbReference>
<dbReference type="KEGG" id="gtt:GUITHDRAFT_77035"/>